<evidence type="ECO:0000256" key="9">
    <source>
        <dbReference type="ARBA" id="ARBA00022614"/>
    </source>
</evidence>
<evidence type="ECO:0000256" key="11">
    <source>
        <dbReference type="ARBA" id="ARBA00022692"/>
    </source>
</evidence>
<dbReference type="PANTHER" id="PTHR48056:SF18">
    <property type="entry name" value="NON-SPECIFIC SERINE_THREONINE PROTEIN KINASE"/>
    <property type="match status" value="1"/>
</dbReference>
<dbReference type="GO" id="GO:0033612">
    <property type="term" value="F:receptor serine/threonine kinase binding"/>
    <property type="evidence" value="ECO:0007669"/>
    <property type="project" value="TreeGrafter"/>
</dbReference>
<comment type="subcellular location">
    <subcellularLocation>
        <location evidence="1">Cell membrane</location>
        <topology evidence="1">Single-pass membrane protein</topology>
    </subcellularLocation>
    <subcellularLocation>
        <location evidence="2">Membrane</location>
        <topology evidence="2">Single-pass type I membrane protein</topology>
    </subcellularLocation>
</comment>
<dbReference type="GO" id="GO:0005886">
    <property type="term" value="C:plasma membrane"/>
    <property type="evidence" value="ECO:0007669"/>
    <property type="project" value="UniProtKB-SubCell"/>
</dbReference>
<dbReference type="InterPro" id="IPR003591">
    <property type="entry name" value="Leu-rich_rpt_typical-subtyp"/>
</dbReference>
<keyword evidence="8" id="KW-0597">Phosphoprotein</keyword>
<keyword evidence="13" id="KW-0677">Repeat</keyword>
<dbReference type="EMBL" id="KZ451932">
    <property type="protein sequence ID" value="PKA61179.1"/>
    <property type="molecule type" value="Genomic_DNA"/>
</dbReference>
<dbReference type="SMART" id="SM00369">
    <property type="entry name" value="LRR_TYP"/>
    <property type="match status" value="9"/>
</dbReference>
<name>A0A2I0B080_9ASPA</name>
<dbReference type="Pfam" id="PF08263">
    <property type="entry name" value="LRRNT_2"/>
    <property type="match status" value="1"/>
</dbReference>
<evidence type="ECO:0000256" key="4">
    <source>
        <dbReference type="ARBA" id="ARBA00009592"/>
    </source>
</evidence>
<keyword evidence="19 27" id="KW-0675">Receptor</keyword>
<evidence type="ECO:0000256" key="13">
    <source>
        <dbReference type="ARBA" id="ARBA00022737"/>
    </source>
</evidence>
<evidence type="ECO:0000256" key="8">
    <source>
        <dbReference type="ARBA" id="ARBA00022553"/>
    </source>
</evidence>
<comment type="catalytic activity">
    <reaction evidence="21">
        <text>L-threonyl-[protein] + ATP = O-phospho-L-threonyl-[protein] + ADP + H(+)</text>
        <dbReference type="Rhea" id="RHEA:46608"/>
        <dbReference type="Rhea" id="RHEA-COMP:11060"/>
        <dbReference type="Rhea" id="RHEA-COMP:11605"/>
        <dbReference type="ChEBI" id="CHEBI:15378"/>
        <dbReference type="ChEBI" id="CHEBI:30013"/>
        <dbReference type="ChEBI" id="CHEBI:30616"/>
        <dbReference type="ChEBI" id="CHEBI:61977"/>
        <dbReference type="ChEBI" id="CHEBI:456216"/>
        <dbReference type="EC" id="2.7.11.1"/>
    </reaction>
</comment>
<evidence type="ECO:0000256" key="25">
    <source>
        <dbReference type="SAM" id="SignalP"/>
    </source>
</evidence>
<dbReference type="SMART" id="SM00220">
    <property type="entry name" value="S_TKc"/>
    <property type="match status" value="1"/>
</dbReference>
<evidence type="ECO:0000259" key="26">
    <source>
        <dbReference type="PROSITE" id="PS50011"/>
    </source>
</evidence>
<evidence type="ECO:0000256" key="10">
    <source>
        <dbReference type="ARBA" id="ARBA00022679"/>
    </source>
</evidence>
<evidence type="ECO:0000256" key="23">
    <source>
        <dbReference type="PROSITE-ProRule" id="PRU10141"/>
    </source>
</evidence>
<dbReference type="GO" id="GO:0005524">
    <property type="term" value="F:ATP binding"/>
    <property type="evidence" value="ECO:0007669"/>
    <property type="project" value="UniProtKB-UniRule"/>
</dbReference>
<dbReference type="AlphaFoldDB" id="A0A2I0B080"/>
<dbReference type="EC" id="2.7.11.1" evidence="5"/>
<comment type="similarity">
    <text evidence="4">Belongs to the RLP family.</text>
</comment>
<evidence type="ECO:0000256" key="7">
    <source>
        <dbReference type="ARBA" id="ARBA00022527"/>
    </source>
</evidence>
<keyword evidence="20" id="KW-0325">Glycoprotein</keyword>
<feature type="domain" description="Protein kinase" evidence="26">
    <location>
        <begin position="784"/>
        <end position="1058"/>
    </location>
</feature>
<dbReference type="Gene3D" id="3.30.200.20">
    <property type="entry name" value="Phosphorylase Kinase, domain 1"/>
    <property type="match status" value="1"/>
</dbReference>
<dbReference type="GO" id="GO:0106310">
    <property type="term" value="F:protein serine kinase activity"/>
    <property type="evidence" value="ECO:0007669"/>
    <property type="project" value="RHEA"/>
</dbReference>
<dbReference type="PROSITE" id="PS50011">
    <property type="entry name" value="PROTEIN_KINASE_DOM"/>
    <property type="match status" value="1"/>
</dbReference>
<dbReference type="InterPro" id="IPR050647">
    <property type="entry name" value="Plant_LRR-RLKs"/>
</dbReference>
<dbReference type="PRINTS" id="PR00019">
    <property type="entry name" value="LEURICHRPT"/>
</dbReference>
<keyword evidence="15" id="KW-0418">Kinase</keyword>
<evidence type="ECO:0000256" key="3">
    <source>
        <dbReference type="ARBA" id="ARBA00008684"/>
    </source>
</evidence>
<comment type="similarity">
    <text evidence="3">Belongs to the protein kinase superfamily. Ser/Thr protein kinase family.</text>
</comment>
<gene>
    <name evidence="27" type="primary">PSYR1</name>
    <name evidence="27" type="ORF">AXF42_Ash006075</name>
</gene>
<proteinExistence type="inferred from homology"/>
<feature type="binding site" evidence="23">
    <location>
        <position position="813"/>
    </location>
    <ligand>
        <name>ATP</name>
        <dbReference type="ChEBI" id="CHEBI:30616"/>
    </ligand>
</feature>
<evidence type="ECO:0000256" key="14">
    <source>
        <dbReference type="ARBA" id="ARBA00022741"/>
    </source>
</evidence>
<feature type="chain" id="PRO_5014156890" description="non-specific serine/threonine protein kinase" evidence="25">
    <location>
        <begin position="34"/>
        <end position="1064"/>
    </location>
</feature>
<keyword evidence="17 24" id="KW-1133">Transmembrane helix</keyword>
<evidence type="ECO:0000256" key="18">
    <source>
        <dbReference type="ARBA" id="ARBA00023136"/>
    </source>
</evidence>
<dbReference type="InterPro" id="IPR017441">
    <property type="entry name" value="Protein_kinase_ATP_BS"/>
</dbReference>
<dbReference type="PANTHER" id="PTHR48056">
    <property type="entry name" value="LRR RECEPTOR-LIKE SERINE/THREONINE-PROTEIN KINASE-RELATED"/>
    <property type="match status" value="1"/>
</dbReference>
<evidence type="ECO:0000313" key="27">
    <source>
        <dbReference type="EMBL" id="PKA61179.1"/>
    </source>
</evidence>
<evidence type="ECO:0000256" key="21">
    <source>
        <dbReference type="ARBA" id="ARBA00047899"/>
    </source>
</evidence>
<feature type="transmembrane region" description="Helical" evidence="24">
    <location>
        <begin position="699"/>
        <end position="724"/>
    </location>
</feature>
<dbReference type="Pfam" id="PF13855">
    <property type="entry name" value="LRR_8"/>
    <property type="match status" value="3"/>
</dbReference>
<sequence length="1064" mass="117164">MILHIDKNYPNCSRSCHAFFFFFFFLLLLLVLAVPSHGCLPLERNSLLTFRSNLTFSQNNTLLSSWVANDDCCHWEGISCDGNGTVKALTLSSKGLGGIISSSLASLPHLSQLNLSYNRLTGPLPAAILSSTGLAVLDLSFNRLSGELPVPHPGDFSLQVLNLSSNSFTGSFPKLGSLAMHLTAVNVSNNSFSGHLPSTICSLSPSLRSLDLSCNQFSSGIPEGLGNCSSLTSFRAGLNNISGPIPQDLFDMISLQNLSLPFNQLSGALDGTLITKLQNLVILDLSNNYLTGELPASISQLRSLEKLILYGNQLHGALPAELANCTKLISLNLRFNNFGGDLAEFNFSGLSNFKMLDLGNNNFTGDIPTSLYSLKSLRGLRLARNSLTGEIAPAMNNLQSLSYLSLSHNGFKNIKAALQTLKDCKNLTAIVLSMNFYEEPIPTNDEWADKYFQNLQIFSLWGCQLTGEIPLWLSNISTLLVLDLAKNQLSGPIPAWLGSLPHLFYLDLSGNQLSGGIPPEITALNALIMDQFESRIDQGFLEFPVFIKPDNGSNLQYNELINLPPAIYLGNNCLSGPILPQIGQMKNLHVLDFSYNNFTGEIPENICNLTNLEKLDLSTNNLSGMIPSMLNRLHFLASFNVAYNNLEGPIPTGGQFDSFPISSYDGNPKLCGAILRQHCSNHSETQAASSAKHLTKKALLAMTIGICFGGALILILSAILILYIKGNQQRRREGTNLTKVSATSCSSFPILPSGDSTLVIIPNPDYDETNNLTMRDVLKATNNFDPENIVGSGGFGMVYRATLPDGMKLAIKKLNGDMCLMEREFRAEVEALSTAQHKNLVSLQGYCMHGNSWILIYSFMENGSLDYWLHERVDGKSLLDWEIRLKIARGTSRGLSYIHQICDPHIVHRDIKSSNILLDENFEAHVADFGLSRLILPYNTHVTTEIVGTLGYIPPEYGQAWVATLRGDIYSFGVVLLELLTGKRPVDLFKSKETRDLVFWVNKMRYLGKQDEVFDLLLQNKGFEEQMSKVLDIACMCVHDNPLKRPTISEVVEWLENISDDLPT</sequence>
<dbReference type="InterPro" id="IPR011009">
    <property type="entry name" value="Kinase-like_dom_sf"/>
</dbReference>
<evidence type="ECO:0000256" key="24">
    <source>
        <dbReference type="SAM" id="Phobius"/>
    </source>
</evidence>
<dbReference type="Gene3D" id="3.80.10.10">
    <property type="entry name" value="Ribonuclease Inhibitor"/>
    <property type="match status" value="4"/>
</dbReference>
<dbReference type="FunFam" id="3.80.10.10:FF:000041">
    <property type="entry name" value="LRR receptor-like serine/threonine-protein kinase ERECTA"/>
    <property type="match status" value="1"/>
</dbReference>
<keyword evidence="6" id="KW-1003">Cell membrane</keyword>
<evidence type="ECO:0000256" key="17">
    <source>
        <dbReference type="ARBA" id="ARBA00022989"/>
    </source>
</evidence>
<keyword evidence="7" id="KW-0723">Serine/threonine-protein kinase</keyword>
<evidence type="ECO:0000256" key="5">
    <source>
        <dbReference type="ARBA" id="ARBA00012513"/>
    </source>
</evidence>
<reference evidence="27 28" key="1">
    <citation type="journal article" date="2017" name="Nature">
        <title>The Apostasia genome and the evolution of orchids.</title>
        <authorList>
            <person name="Zhang G.Q."/>
            <person name="Liu K.W."/>
            <person name="Li Z."/>
            <person name="Lohaus R."/>
            <person name="Hsiao Y.Y."/>
            <person name="Niu S.C."/>
            <person name="Wang J.Y."/>
            <person name="Lin Y.C."/>
            <person name="Xu Q."/>
            <person name="Chen L.J."/>
            <person name="Yoshida K."/>
            <person name="Fujiwara S."/>
            <person name="Wang Z.W."/>
            <person name="Zhang Y.Q."/>
            <person name="Mitsuda N."/>
            <person name="Wang M."/>
            <person name="Liu G.H."/>
            <person name="Pecoraro L."/>
            <person name="Huang H.X."/>
            <person name="Xiao X.J."/>
            <person name="Lin M."/>
            <person name="Wu X.Y."/>
            <person name="Wu W.L."/>
            <person name="Chen Y.Y."/>
            <person name="Chang S.B."/>
            <person name="Sakamoto S."/>
            <person name="Ohme-Takagi M."/>
            <person name="Yagi M."/>
            <person name="Zeng S.J."/>
            <person name="Shen C.Y."/>
            <person name="Yeh C.M."/>
            <person name="Luo Y.B."/>
            <person name="Tsai W.C."/>
            <person name="Van de Peer Y."/>
            <person name="Liu Z.J."/>
        </authorList>
    </citation>
    <scope>NUCLEOTIDE SEQUENCE [LARGE SCALE GENOMIC DNA]</scope>
    <source>
        <strain evidence="28">cv. Shenzhen</strain>
        <tissue evidence="27">Stem</tissue>
    </source>
</reference>
<dbReference type="SUPFAM" id="SSF52058">
    <property type="entry name" value="L domain-like"/>
    <property type="match status" value="1"/>
</dbReference>
<comment type="catalytic activity">
    <reaction evidence="22">
        <text>L-seryl-[protein] + ATP = O-phospho-L-seryl-[protein] + ADP + H(+)</text>
        <dbReference type="Rhea" id="RHEA:17989"/>
        <dbReference type="Rhea" id="RHEA-COMP:9863"/>
        <dbReference type="Rhea" id="RHEA-COMP:11604"/>
        <dbReference type="ChEBI" id="CHEBI:15378"/>
        <dbReference type="ChEBI" id="CHEBI:29999"/>
        <dbReference type="ChEBI" id="CHEBI:30616"/>
        <dbReference type="ChEBI" id="CHEBI:83421"/>
        <dbReference type="ChEBI" id="CHEBI:456216"/>
        <dbReference type="EC" id="2.7.11.1"/>
    </reaction>
</comment>
<organism evidence="27 28">
    <name type="scientific">Apostasia shenzhenica</name>
    <dbReference type="NCBI Taxonomy" id="1088818"/>
    <lineage>
        <taxon>Eukaryota</taxon>
        <taxon>Viridiplantae</taxon>
        <taxon>Streptophyta</taxon>
        <taxon>Embryophyta</taxon>
        <taxon>Tracheophyta</taxon>
        <taxon>Spermatophyta</taxon>
        <taxon>Magnoliopsida</taxon>
        <taxon>Liliopsida</taxon>
        <taxon>Asparagales</taxon>
        <taxon>Orchidaceae</taxon>
        <taxon>Apostasioideae</taxon>
        <taxon>Apostasia</taxon>
    </lineage>
</organism>
<dbReference type="Gene3D" id="1.10.510.10">
    <property type="entry name" value="Transferase(Phosphotransferase) domain 1"/>
    <property type="match status" value="1"/>
</dbReference>
<dbReference type="STRING" id="1088818.A0A2I0B080"/>
<evidence type="ECO:0000256" key="6">
    <source>
        <dbReference type="ARBA" id="ARBA00022475"/>
    </source>
</evidence>
<evidence type="ECO:0000256" key="20">
    <source>
        <dbReference type="ARBA" id="ARBA00023180"/>
    </source>
</evidence>
<keyword evidence="18 24" id="KW-0472">Membrane</keyword>
<feature type="signal peptide" evidence="25">
    <location>
        <begin position="1"/>
        <end position="33"/>
    </location>
</feature>
<keyword evidence="9" id="KW-0433">Leucine-rich repeat</keyword>
<keyword evidence="16 23" id="KW-0067">ATP-binding</keyword>
<evidence type="ECO:0000256" key="19">
    <source>
        <dbReference type="ARBA" id="ARBA00023170"/>
    </source>
</evidence>
<dbReference type="FunFam" id="1.10.510.10:FF:000309">
    <property type="entry name" value="Leucine-rich repeat receptor-like protein kinase"/>
    <property type="match status" value="1"/>
</dbReference>
<dbReference type="InterPro" id="IPR032675">
    <property type="entry name" value="LRR_dom_sf"/>
</dbReference>
<dbReference type="Proteomes" id="UP000236161">
    <property type="component" value="Unassembled WGS sequence"/>
</dbReference>
<keyword evidence="28" id="KW-1185">Reference proteome</keyword>
<accession>A0A2I0B080</accession>
<keyword evidence="14 23" id="KW-0547">Nucleotide-binding</keyword>
<dbReference type="Pfam" id="PF00560">
    <property type="entry name" value="LRR_1"/>
    <property type="match status" value="6"/>
</dbReference>
<dbReference type="SUPFAM" id="SSF56112">
    <property type="entry name" value="Protein kinase-like (PK-like)"/>
    <property type="match status" value="1"/>
</dbReference>
<dbReference type="InterPro" id="IPR013210">
    <property type="entry name" value="LRR_N_plant-typ"/>
</dbReference>
<dbReference type="FunFam" id="3.80.10.10:FF:000213">
    <property type="entry name" value="Tyrosine-sulfated glycopeptide receptor 1"/>
    <property type="match status" value="1"/>
</dbReference>
<evidence type="ECO:0000256" key="12">
    <source>
        <dbReference type="ARBA" id="ARBA00022729"/>
    </source>
</evidence>
<dbReference type="SUPFAM" id="SSF52047">
    <property type="entry name" value="RNI-like"/>
    <property type="match status" value="1"/>
</dbReference>
<keyword evidence="11 24" id="KW-0812">Transmembrane</keyword>
<keyword evidence="10 27" id="KW-0808">Transferase</keyword>
<dbReference type="Pfam" id="PF00069">
    <property type="entry name" value="Pkinase"/>
    <property type="match status" value="1"/>
</dbReference>
<dbReference type="InterPro" id="IPR001611">
    <property type="entry name" value="Leu-rich_rpt"/>
</dbReference>
<dbReference type="FunFam" id="3.30.200.20:FF:000309">
    <property type="entry name" value="Leucine-rich repeat receptor protein kinase MSP1"/>
    <property type="match status" value="1"/>
</dbReference>
<protein>
    <recommendedName>
        <fullName evidence="5">non-specific serine/threonine protein kinase</fullName>
        <ecNumber evidence="5">2.7.11.1</ecNumber>
    </recommendedName>
</protein>
<dbReference type="FunFam" id="3.80.10.10:FF:000400">
    <property type="entry name" value="Nuclear pore complex protein NUP107"/>
    <property type="match status" value="1"/>
</dbReference>
<dbReference type="GO" id="GO:0004674">
    <property type="term" value="F:protein serine/threonine kinase activity"/>
    <property type="evidence" value="ECO:0007669"/>
    <property type="project" value="UniProtKB-KW"/>
</dbReference>
<dbReference type="OrthoDB" id="647974at2759"/>
<evidence type="ECO:0000313" key="28">
    <source>
        <dbReference type="Proteomes" id="UP000236161"/>
    </source>
</evidence>
<evidence type="ECO:0000256" key="16">
    <source>
        <dbReference type="ARBA" id="ARBA00022840"/>
    </source>
</evidence>
<evidence type="ECO:0000256" key="2">
    <source>
        <dbReference type="ARBA" id="ARBA00004479"/>
    </source>
</evidence>
<evidence type="ECO:0000256" key="1">
    <source>
        <dbReference type="ARBA" id="ARBA00004162"/>
    </source>
</evidence>
<dbReference type="InterPro" id="IPR008271">
    <property type="entry name" value="Ser/Thr_kinase_AS"/>
</dbReference>
<keyword evidence="12 25" id="KW-0732">Signal</keyword>
<evidence type="ECO:0000256" key="15">
    <source>
        <dbReference type="ARBA" id="ARBA00022777"/>
    </source>
</evidence>
<evidence type="ECO:0000256" key="22">
    <source>
        <dbReference type="ARBA" id="ARBA00048679"/>
    </source>
</evidence>
<dbReference type="InterPro" id="IPR000719">
    <property type="entry name" value="Prot_kinase_dom"/>
</dbReference>
<dbReference type="PROSITE" id="PS00108">
    <property type="entry name" value="PROTEIN_KINASE_ST"/>
    <property type="match status" value="1"/>
</dbReference>
<dbReference type="PROSITE" id="PS00107">
    <property type="entry name" value="PROTEIN_KINASE_ATP"/>
    <property type="match status" value="1"/>
</dbReference>